<dbReference type="EMBL" id="MASW01000007">
    <property type="protein sequence ID" value="PXY19723.1"/>
    <property type="molecule type" value="Genomic_DNA"/>
</dbReference>
<gene>
    <name evidence="1" type="ORF">BAY60_31930</name>
</gene>
<sequence>MDDLDDVDEVDLKEVFGLPDRLPPLRLPPEPELAQAARESVLLGQVQQVVLALYGGPDGATDPGDGLDGAEAALLTELSEELGFVEETDEAQIVPTEDARTWPDLDDDEVLLVWQHALSFVLAWSLVLDAAGAGEEDLDFASAGSAFMVLFLTGREGVSLAEWSAMIEETATAELPESQARQRWDAWVAEHGDPGVVLAERLARLGAVTVDDEVVRMTPPAQHMLRSELLDSDVDVPLLPPVEDMTAEDVLEVALTTGPDEAAKEVEAWMSPRTPQAAASELLGAARGGGPDERGAVATLLTPLGAATEQAWREALDEPALRPYAKQALAQLTDSAAELSPQELAWLLADALSDAELRFEPEELAEVVASTVPAGEVAIFDHVWRLDHPNAHEVLTLVGRFHPDKTTAKAARKAAFKVGG</sequence>
<dbReference type="Proteomes" id="UP000249915">
    <property type="component" value="Unassembled WGS sequence"/>
</dbReference>
<comment type="caution">
    <text evidence="1">The sequence shown here is derived from an EMBL/GenBank/DDBJ whole genome shotgun (WGS) entry which is preliminary data.</text>
</comment>
<proteinExistence type="predicted"/>
<dbReference type="AlphaFoldDB" id="A0A2V4ALR5"/>
<evidence type="ECO:0000313" key="1">
    <source>
        <dbReference type="EMBL" id="PXY19723.1"/>
    </source>
</evidence>
<keyword evidence="2" id="KW-1185">Reference proteome</keyword>
<reference evidence="1 2" key="1">
    <citation type="submission" date="2016-07" db="EMBL/GenBank/DDBJ databases">
        <title>Draft genome sequence of Prauserella muralis DSM 45305, isolated from a mould-covered wall in an indoor environment.</title>
        <authorList>
            <person name="Ruckert C."/>
            <person name="Albersmeier A."/>
            <person name="Jiang C.-L."/>
            <person name="Jiang Y."/>
            <person name="Kalinowski J."/>
            <person name="Schneider O."/>
            <person name="Winkler A."/>
            <person name="Zotchev S.B."/>
        </authorList>
    </citation>
    <scope>NUCLEOTIDE SEQUENCE [LARGE SCALE GENOMIC DNA]</scope>
    <source>
        <strain evidence="1 2">DSM 45305</strain>
    </source>
</reference>
<protein>
    <submittedName>
        <fullName evidence="1">Uncharacterized protein</fullName>
    </submittedName>
</protein>
<evidence type="ECO:0000313" key="2">
    <source>
        <dbReference type="Proteomes" id="UP000249915"/>
    </source>
</evidence>
<organism evidence="1 2">
    <name type="scientific">Prauserella muralis</name>
    <dbReference type="NCBI Taxonomy" id="588067"/>
    <lineage>
        <taxon>Bacteria</taxon>
        <taxon>Bacillati</taxon>
        <taxon>Actinomycetota</taxon>
        <taxon>Actinomycetes</taxon>
        <taxon>Pseudonocardiales</taxon>
        <taxon>Pseudonocardiaceae</taxon>
        <taxon>Prauserella</taxon>
    </lineage>
</organism>
<name>A0A2V4ALR5_9PSEU</name>
<accession>A0A2V4ALR5</accession>